<protein>
    <submittedName>
        <fullName evidence="1">Ferritin-like domain-containing protein</fullName>
    </submittedName>
</protein>
<gene>
    <name evidence="1" type="ORF">EK403_20670</name>
</gene>
<dbReference type="InterPro" id="IPR012347">
    <property type="entry name" value="Ferritin-like"/>
</dbReference>
<accession>A0A4V1KHP8</accession>
<dbReference type="OrthoDB" id="9795056at2"/>
<dbReference type="Proteomes" id="UP000289708">
    <property type="component" value="Unassembled WGS sequence"/>
</dbReference>
<dbReference type="Pfam" id="PF05974">
    <property type="entry name" value="DUF892"/>
    <property type="match status" value="1"/>
</dbReference>
<evidence type="ECO:0000313" key="1">
    <source>
        <dbReference type="EMBL" id="RXF67942.1"/>
    </source>
</evidence>
<dbReference type="RefSeq" id="WP_128779352.1">
    <property type="nucleotide sequence ID" value="NZ_RYFI01000029.1"/>
</dbReference>
<dbReference type="InterPro" id="IPR009078">
    <property type="entry name" value="Ferritin-like_SF"/>
</dbReference>
<dbReference type="SUPFAM" id="SSF47240">
    <property type="entry name" value="Ferritin-like"/>
    <property type="match status" value="1"/>
</dbReference>
<keyword evidence="2" id="KW-1185">Reference proteome</keyword>
<dbReference type="EMBL" id="RYFI01000029">
    <property type="protein sequence ID" value="RXF67942.1"/>
    <property type="molecule type" value="Genomic_DNA"/>
</dbReference>
<sequence length="159" mass="17723">MATTKTLADAFHETLKDVLFAERASARALKKSAKVAKELDLKRAFEEHLQETETQIERLSEIFDIIGKAPRAKTCEAMQGIASEMEEDLEDFADSPASDDVLIGCAQAVEHYEMARYGMLKAWSVKLGYDEATPLLQKTLEEEKAADERLTKIAEQLAA</sequence>
<comment type="caution">
    <text evidence="1">The sequence shown here is derived from an EMBL/GenBank/DDBJ whole genome shotgun (WGS) entry which is preliminary data.</text>
</comment>
<evidence type="ECO:0000313" key="2">
    <source>
        <dbReference type="Proteomes" id="UP000289708"/>
    </source>
</evidence>
<dbReference type="PANTHER" id="PTHR30565:SF9">
    <property type="entry name" value="PROTEIN YCIF"/>
    <property type="match status" value="1"/>
</dbReference>
<dbReference type="InterPro" id="IPR047114">
    <property type="entry name" value="YciF"/>
</dbReference>
<dbReference type="PANTHER" id="PTHR30565">
    <property type="entry name" value="PROTEIN YCIF"/>
    <property type="match status" value="1"/>
</dbReference>
<reference evidence="1 2" key="1">
    <citation type="submission" date="2018-12" db="EMBL/GenBank/DDBJ databases">
        <title>bacterium Hansschlegelia zhihuaiae S113.</title>
        <authorList>
            <person name="He J."/>
        </authorList>
    </citation>
    <scope>NUCLEOTIDE SEQUENCE [LARGE SCALE GENOMIC DNA]</scope>
    <source>
        <strain evidence="1 2">S 113</strain>
    </source>
</reference>
<dbReference type="AlphaFoldDB" id="A0A4V1KHP8"/>
<organism evidence="1 2">
    <name type="scientific">Hansschlegelia zhihuaiae</name>
    <dbReference type="NCBI Taxonomy" id="405005"/>
    <lineage>
        <taxon>Bacteria</taxon>
        <taxon>Pseudomonadati</taxon>
        <taxon>Pseudomonadota</taxon>
        <taxon>Alphaproteobacteria</taxon>
        <taxon>Hyphomicrobiales</taxon>
        <taxon>Methylopilaceae</taxon>
        <taxon>Hansschlegelia</taxon>
    </lineage>
</organism>
<dbReference type="InterPro" id="IPR010287">
    <property type="entry name" value="DUF892_YciF-like"/>
</dbReference>
<dbReference type="Gene3D" id="1.20.1260.10">
    <property type="match status" value="1"/>
</dbReference>
<proteinExistence type="predicted"/>
<name>A0A4V1KHP8_9HYPH</name>